<dbReference type="RefSeq" id="WP_212532137.1">
    <property type="nucleotide sequence ID" value="NZ_JAGSOG010000221.1"/>
</dbReference>
<feature type="transmembrane region" description="Helical" evidence="2">
    <location>
        <begin position="103"/>
        <end position="121"/>
    </location>
</feature>
<feature type="compositionally biased region" description="Low complexity" evidence="1">
    <location>
        <begin position="30"/>
        <end position="53"/>
    </location>
</feature>
<dbReference type="AlphaFoldDB" id="A0A941EU29"/>
<proteinExistence type="predicted"/>
<keyword evidence="2" id="KW-0812">Transmembrane</keyword>
<comment type="caution">
    <text evidence="3">The sequence shown here is derived from an EMBL/GenBank/DDBJ whole genome shotgun (WGS) entry which is preliminary data.</text>
</comment>
<protein>
    <submittedName>
        <fullName evidence="3">Uncharacterized protein</fullName>
    </submittedName>
</protein>
<keyword evidence="2" id="KW-1133">Transmembrane helix</keyword>
<gene>
    <name evidence="3" type="ORF">KDL01_30610</name>
</gene>
<feature type="transmembrane region" description="Helical" evidence="2">
    <location>
        <begin position="79"/>
        <end position="97"/>
    </location>
</feature>
<evidence type="ECO:0000313" key="4">
    <source>
        <dbReference type="Proteomes" id="UP000675781"/>
    </source>
</evidence>
<keyword evidence="2" id="KW-0472">Membrane</keyword>
<dbReference type="EMBL" id="JAGSOG010000221">
    <property type="protein sequence ID" value="MBR7837670.1"/>
    <property type="molecule type" value="Genomic_DNA"/>
</dbReference>
<feature type="compositionally biased region" description="Polar residues" evidence="1">
    <location>
        <begin position="54"/>
        <end position="64"/>
    </location>
</feature>
<evidence type="ECO:0000256" key="1">
    <source>
        <dbReference type="SAM" id="MobiDB-lite"/>
    </source>
</evidence>
<evidence type="ECO:0000313" key="3">
    <source>
        <dbReference type="EMBL" id="MBR7837670.1"/>
    </source>
</evidence>
<sequence>MTSKSNGPSAHADIDELQAWAARANKAAVGSAGTTPSTPTASAGSTPGAAPSAFSSVPTPSYGQAVSERRGSGLRGGSMLPKILLVAGAGIAVYLVFSFILSLLMTLLMIVGGVALLYGVYKVGRWRGRRD</sequence>
<keyword evidence="4" id="KW-1185">Reference proteome</keyword>
<dbReference type="Proteomes" id="UP000675781">
    <property type="component" value="Unassembled WGS sequence"/>
</dbReference>
<feature type="region of interest" description="Disordered" evidence="1">
    <location>
        <begin position="28"/>
        <end position="73"/>
    </location>
</feature>
<organism evidence="3 4">
    <name type="scientific">Actinospica durhamensis</name>
    <dbReference type="NCBI Taxonomy" id="1508375"/>
    <lineage>
        <taxon>Bacteria</taxon>
        <taxon>Bacillati</taxon>
        <taxon>Actinomycetota</taxon>
        <taxon>Actinomycetes</taxon>
        <taxon>Catenulisporales</taxon>
        <taxon>Actinospicaceae</taxon>
        <taxon>Actinospica</taxon>
    </lineage>
</organism>
<name>A0A941EU29_9ACTN</name>
<reference evidence="3" key="1">
    <citation type="submission" date="2021-04" db="EMBL/GenBank/DDBJ databases">
        <title>Genome based classification of Actinospica acidithermotolerans sp. nov., an actinobacterium isolated from an Indonesian hot spring.</title>
        <authorList>
            <person name="Kusuma A.B."/>
            <person name="Putra K.E."/>
            <person name="Nafisah S."/>
            <person name="Loh J."/>
            <person name="Nouioui I."/>
            <person name="Goodfellow M."/>
        </authorList>
    </citation>
    <scope>NUCLEOTIDE SEQUENCE</scope>
    <source>
        <strain evidence="3">CSCA 57</strain>
    </source>
</reference>
<accession>A0A941EU29</accession>
<evidence type="ECO:0000256" key="2">
    <source>
        <dbReference type="SAM" id="Phobius"/>
    </source>
</evidence>